<evidence type="ECO:0000313" key="4">
    <source>
        <dbReference type="Proteomes" id="UP000639338"/>
    </source>
</evidence>
<reference evidence="3 4" key="1">
    <citation type="submission" date="2020-08" db="EMBL/GenBank/DDBJ databases">
        <title>Aphidius gifuensis genome sequencing and assembly.</title>
        <authorList>
            <person name="Du Z."/>
        </authorList>
    </citation>
    <scope>NUCLEOTIDE SEQUENCE [LARGE SCALE GENOMIC DNA]</scope>
    <source>
        <strain evidence="3">YNYX2018</strain>
        <tissue evidence="3">Adults</tissue>
    </source>
</reference>
<comment type="caution">
    <text evidence="3">The sequence shown here is derived from an EMBL/GenBank/DDBJ whole genome shotgun (WGS) entry which is preliminary data.</text>
</comment>
<dbReference type="PROSITE" id="PS50181">
    <property type="entry name" value="FBOX"/>
    <property type="match status" value="1"/>
</dbReference>
<organism evidence="3 4">
    <name type="scientific">Aphidius gifuensis</name>
    <name type="common">Parasitoid wasp</name>
    <dbReference type="NCBI Taxonomy" id="684658"/>
    <lineage>
        <taxon>Eukaryota</taxon>
        <taxon>Metazoa</taxon>
        <taxon>Ecdysozoa</taxon>
        <taxon>Arthropoda</taxon>
        <taxon>Hexapoda</taxon>
        <taxon>Insecta</taxon>
        <taxon>Pterygota</taxon>
        <taxon>Neoptera</taxon>
        <taxon>Endopterygota</taxon>
        <taxon>Hymenoptera</taxon>
        <taxon>Apocrita</taxon>
        <taxon>Ichneumonoidea</taxon>
        <taxon>Braconidae</taxon>
        <taxon>Aphidiinae</taxon>
        <taxon>Aphidius</taxon>
    </lineage>
</organism>
<dbReference type="InterPro" id="IPR036047">
    <property type="entry name" value="F-box-like_dom_sf"/>
</dbReference>
<dbReference type="EMBL" id="JACMRX010000002">
    <property type="protein sequence ID" value="KAF7995223.1"/>
    <property type="molecule type" value="Genomic_DNA"/>
</dbReference>
<dbReference type="Gene3D" id="1.20.1280.50">
    <property type="match status" value="1"/>
</dbReference>
<feature type="domain" description="F-box" evidence="2">
    <location>
        <begin position="4"/>
        <end position="50"/>
    </location>
</feature>
<proteinExistence type="predicted"/>
<dbReference type="PROSITE" id="PS50082">
    <property type="entry name" value="WD_REPEATS_2"/>
    <property type="match status" value="1"/>
</dbReference>
<sequence>MTDKWYIDKLPTDVLLIIFDYCSIIDLSILDCVCQRFHSIICDDAVWIKRSHWSLIINQFSERFQARCNPLLSLREKWRISNNWIKGKFTKEIIGTERVNSIPWLCLTKDILWWSTGSSLNGYHRPSQKNTRNYMKKNCIYSWNNIVGDICKFVVRDDCIISGHRDGKIWLWSTKPDDDFNYGIEQAHSCSINAIDEVTDAIISGGSDGTIKIWQKNLDVQGVKPMMTHSISDRIWSLGADPDQQKFAVGSSGTQGSSPLRIFDIEYCRETNFLNYNWKYGAGTLDLVWENSNCLLSCGYDTDIKKWDLRIGKCVGAWTDPTDATVYCLSTDHNFTMLTGTQYNGKSVLWDQRQNKYIQLFFIKDLRGKQSPVYSVSFDSSHIYGATDRQLVEFSFLGNHNKTKDYRHMIG</sequence>
<dbReference type="InterPro" id="IPR036322">
    <property type="entry name" value="WD40_repeat_dom_sf"/>
</dbReference>
<dbReference type="SUPFAM" id="SSF81383">
    <property type="entry name" value="F-box domain"/>
    <property type="match status" value="1"/>
</dbReference>
<dbReference type="InterPro" id="IPR001810">
    <property type="entry name" value="F-box_dom"/>
</dbReference>
<dbReference type="SUPFAM" id="SSF50978">
    <property type="entry name" value="WD40 repeat-like"/>
    <property type="match status" value="1"/>
</dbReference>
<dbReference type="InterPro" id="IPR001680">
    <property type="entry name" value="WD40_rpt"/>
</dbReference>
<accession>A0A835CVC0</accession>
<dbReference type="GO" id="GO:0031146">
    <property type="term" value="P:SCF-dependent proteasomal ubiquitin-dependent protein catabolic process"/>
    <property type="evidence" value="ECO:0007669"/>
    <property type="project" value="TreeGrafter"/>
</dbReference>
<dbReference type="FunFam" id="2.130.10.10:FF:002194">
    <property type="entry name" value="Uncharacterized protein"/>
    <property type="match status" value="1"/>
</dbReference>
<dbReference type="Proteomes" id="UP000639338">
    <property type="component" value="Unassembled WGS sequence"/>
</dbReference>
<dbReference type="PANTHER" id="PTHR14381">
    <property type="entry name" value="DACTYLIN"/>
    <property type="match status" value="1"/>
</dbReference>
<dbReference type="GO" id="GO:0019005">
    <property type="term" value="C:SCF ubiquitin ligase complex"/>
    <property type="evidence" value="ECO:0007669"/>
    <property type="project" value="TreeGrafter"/>
</dbReference>
<dbReference type="SMART" id="SM00256">
    <property type="entry name" value="FBOX"/>
    <property type="match status" value="1"/>
</dbReference>
<dbReference type="InterPro" id="IPR015943">
    <property type="entry name" value="WD40/YVTN_repeat-like_dom_sf"/>
</dbReference>
<dbReference type="InterPro" id="IPR052301">
    <property type="entry name" value="SCF_F-box/WD-repeat"/>
</dbReference>
<dbReference type="Pfam" id="PF12937">
    <property type="entry name" value="F-box-like"/>
    <property type="match status" value="1"/>
</dbReference>
<evidence type="ECO:0000259" key="2">
    <source>
        <dbReference type="PROSITE" id="PS50181"/>
    </source>
</evidence>
<dbReference type="PANTHER" id="PTHR14381:SF1">
    <property type="entry name" value="F-BOX_WD REPEAT-CONTAINING PROTEIN 4"/>
    <property type="match status" value="1"/>
</dbReference>
<keyword evidence="1" id="KW-0853">WD repeat</keyword>
<protein>
    <recommendedName>
        <fullName evidence="2">F-box domain-containing protein</fullName>
    </recommendedName>
</protein>
<dbReference type="SMART" id="SM00320">
    <property type="entry name" value="WD40"/>
    <property type="match status" value="6"/>
</dbReference>
<name>A0A835CVC0_APHGI</name>
<evidence type="ECO:0000256" key="1">
    <source>
        <dbReference type="PROSITE-ProRule" id="PRU00221"/>
    </source>
</evidence>
<dbReference type="Gene3D" id="2.130.10.10">
    <property type="entry name" value="YVTN repeat-like/Quinoprotein amine dehydrogenase"/>
    <property type="match status" value="2"/>
</dbReference>
<gene>
    <name evidence="3" type="ORF">HCN44_004695</name>
</gene>
<evidence type="ECO:0000313" key="3">
    <source>
        <dbReference type="EMBL" id="KAF7995223.1"/>
    </source>
</evidence>
<dbReference type="Pfam" id="PF00400">
    <property type="entry name" value="WD40"/>
    <property type="match status" value="1"/>
</dbReference>
<feature type="repeat" description="WD" evidence="1">
    <location>
        <begin position="185"/>
        <end position="215"/>
    </location>
</feature>
<dbReference type="OrthoDB" id="435188at2759"/>
<keyword evidence="4" id="KW-1185">Reference proteome</keyword>
<dbReference type="AlphaFoldDB" id="A0A835CVC0"/>